<gene>
    <name evidence="1" type="ORF">M422DRAFT_86287</name>
</gene>
<dbReference type="EMBL" id="KN837149">
    <property type="protein sequence ID" value="KIJ39780.1"/>
    <property type="molecule type" value="Genomic_DNA"/>
</dbReference>
<dbReference type="AlphaFoldDB" id="A0A0C9VNW0"/>
<dbReference type="Proteomes" id="UP000054279">
    <property type="component" value="Unassembled WGS sequence"/>
</dbReference>
<feature type="non-terminal residue" evidence="1">
    <location>
        <position position="96"/>
    </location>
</feature>
<protein>
    <submittedName>
        <fullName evidence="1">Uncharacterized protein</fullName>
    </submittedName>
</protein>
<dbReference type="HOGENOM" id="CLU_176678_0_0_1"/>
<organism evidence="1 2">
    <name type="scientific">Sphaerobolus stellatus (strain SS14)</name>
    <dbReference type="NCBI Taxonomy" id="990650"/>
    <lineage>
        <taxon>Eukaryota</taxon>
        <taxon>Fungi</taxon>
        <taxon>Dikarya</taxon>
        <taxon>Basidiomycota</taxon>
        <taxon>Agaricomycotina</taxon>
        <taxon>Agaricomycetes</taxon>
        <taxon>Phallomycetidae</taxon>
        <taxon>Geastrales</taxon>
        <taxon>Sphaerobolaceae</taxon>
        <taxon>Sphaerobolus</taxon>
    </lineage>
</organism>
<sequence length="96" mass="11429">MQIGSPMAAAYLLGLPDHYSSHSFKPLYWRQYVKHMLHHWPKSTESGNLNTDEDNLVYIQKVKGQYMAMDIVRDYIYRPLELANVCLYDWINQYDK</sequence>
<proteinExistence type="predicted"/>
<name>A0A0C9VNW0_SPHS4</name>
<keyword evidence="2" id="KW-1185">Reference proteome</keyword>
<dbReference type="OrthoDB" id="3259294at2759"/>
<evidence type="ECO:0000313" key="2">
    <source>
        <dbReference type="Proteomes" id="UP000054279"/>
    </source>
</evidence>
<reference evidence="1 2" key="1">
    <citation type="submission" date="2014-06" db="EMBL/GenBank/DDBJ databases">
        <title>Evolutionary Origins and Diversification of the Mycorrhizal Mutualists.</title>
        <authorList>
            <consortium name="DOE Joint Genome Institute"/>
            <consortium name="Mycorrhizal Genomics Consortium"/>
            <person name="Kohler A."/>
            <person name="Kuo A."/>
            <person name="Nagy L.G."/>
            <person name="Floudas D."/>
            <person name="Copeland A."/>
            <person name="Barry K.W."/>
            <person name="Cichocki N."/>
            <person name="Veneault-Fourrey C."/>
            <person name="LaButti K."/>
            <person name="Lindquist E.A."/>
            <person name="Lipzen A."/>
            <person name="Lundell T."/>
            <person name="Morin E."/>
            <person name="Murat C."/>
            <person name="Riley R."/>
            <person name="Ohm R."/>
            <person name="Sun H."/>
            <person name="Tunlid A."/>
            <person name="Henrissat B."/>
            <person name="Grigoriev I.V."/>
            <person name="Hibbett D.S."/>
            <person name="Martin F."/>
        </authorList>
    </citation>
    <scope>NUCLEOTIDE SEQUENCE [LARGE SCALE GENOMIC DNA]</scope>
    <source>
        <strain evidence="1 2">SS14</strain>
    </source>
</reference>
<evidence type="ECO:0000313" key="1">
    <source>
        <dbReference type="EMBL" id="KIJ39780.1"/>
    </source>
</evidence>
<accession>A0A0C9VNW0</accession>